<gene>
    <name evidence="1" type="ORF">CYQ91_20660</name>
</gene>
<evidence type="ECO:0000313" key="2">
    <source>
        <dbReference type="Proteomes" id="UP000283878"/>
    </source>
</evidence>
<sequence length="59" mass="6727">MDSLLTRPSRKTTITLKIEQIVNINQLFNVIVSKPKTSGYSGELRNLAIGIYEELKVEY</sequence>
<name>A0AAX1XHS9_9VIBR</name>
<accession>A0AAX1XHS9</accession>
<organism evidence="1 2">
    <name type="scientific">Vibrio diabolicus</name>
    <dbReference type="NCBI Taxonomy" id="50719"/>
    <lineage>
        <taxon>Bacteria</taxon>
        <taxon>Pseudomonadati</taxon>
        <taxon>Pseudomonadota</taxon>
        <taxon>Gammaproteobacteria</taxon>
        <taxon>Vibrionales</taxon>
        <taxon>Vibrionaceae</taxon>
        <taxon>Vibrio</taxon>
        <taxon>Vibrio diabolicus subgroup</taxon>
    </lineage>
</organism>
<dbReference type="EMBL" id="PKPZ01000022">
    <property type="protein sequence ID" value="RPB34639.1"/>
    <property type="molecule type" value="Genomic_DNA"/>
</dbReference>
<dbReference type="Proteomes" id="UP000283878">
    <property type="component" value="Unassembled WGS sequence"/>
</dbReference>
<protein>
    <submittedName>
        <fullName evidence="1">Uncharacterized protein</fullName>
    </submittedName>
</protein>
<evidence type="ECO:0000313" key="1">
    <source>
        <dbReference type="EMBL" id="RPB34639.1"/>
    </source>
</evidence>
<reference evidence="1 2" key="1">
    <citation type="journal article" date="2018" name="AMB Express">
        <title>Occurrence and significance of pathogenicity and fitness islands in environmental vibrios.</title>
        <authorList>
            <person name="Klein S."/>
            <person name="Pipes S."/>
            <person name="Lovell C.R."/>
        </authorList>
    </citation>
    <scope>NUCLEOTIDE SEQUENCE [LARGE SCALE GENOMIC DNA]</scope>
    <source>
        <strain evidence="1 2">JBS-8-11-1</strain>
    </source>
</reference>
<proteinExistence type="predicted"/>
<comment type="caution">
    <text evidence="1">The sequence shown here is derived from an EMBL/GenBank/DDBJ whole genome shotgun (WGS) entry which is preliminary data.</text>
</comment>
<dbReference type="AlphaFoldDB" id="A0AAX1XHS9"/>